<feature type="compositionally biased region" description="Low complexity" evidence="1">
    <location>
        <begin position="72"/>
        <end position="126"/>
    </location>
</feature>
<gene>
    <name evidence="4" type="ORF">DLAC_03823</name>
</gene>
<evidence type="ECO:0000256" key="3">
    <source>
        <dbReference type="SAM" id="SignalP"/>
    </source>
</evidence>
<feature type="chain" id="PRO_5007593568" description="Pectin lyase-like family protein" evidence="3">
    <location>
        <begin position="22"/>
        <end position="637"/>
    </location>
</feature>
<dbReference type="SUPFAM" id="SSF51126">
    <property type="entry name" value="Pectin lyase-like"/>
    <property type="match status" value="1"/>
</dbReference>
<feature type="signal peptide" evidence="3">
    <location>
        <begin position="1"/>
        <end position="21"/>
    </location>
</feature>
<dbReference type="FunCoup" id="A0A152A0U1">
    <property type="interactions" value="2"/>
</dbReference>
<keyword evidence="3" id="KW-0732">Signal</keyword>
<keyword evidence="2" id="KW-0472">Membrane</keyword>
<keyword evidence="2" id="KW-0812">Transmembrane</keyword>
<protein>
    <recommendedName>
        <fullName evidence="6">Pectin lyase-like family protein</fullName>
    </recommendedName>
</protein>
<dbReference type="PANTHER" id="PTHR31318">
    <property type="entry name" value="EXPRESSED PROTEIN-RELATED"/>
    <property type="match status" value="1"/>
</dbReference>
<feature type="compositionally biased region" description="Low complexity" evidence="1">
    <location>
        <begin position="38"/>
        <end position="53"/>
    </location>
</feature>
<dbReference type="AlphaFoldDB" id="A0A152A0U1"/>
<evidence type="ECO:0000256" key="1">
    <source>
        <dbReference type="SAM" id="MobiDB-lite"/>
    </source>
</evidence>
<proteinExistence type="predicted"/>
<name>A0A152A0U1_TIELA</name>
<evidence type="ECO:0000256" key="2">
    <source>
        <dbReference type="SAM" id="Phobius"/>
    </source>
</evidence>
<dbReference type="Proteomes" id="UP000076078">
    <property type="component" value="Unassembled WGS sequence"/>
</dbReference>
<dbReference type="InterPro" id="IPR011050">
    <property type="entry name" value="Pectin_lyase_fold/virulence"/>
</dbReference>
<organism evidence="4 5">
    <name type="scientific">Tieghemostelium lacteum</name>
    <name type="common">Slime mold</name>
    <name type="synonym">Dictyostelium lacteum</name>
    <dbReference type="NCBI Taxonomy" id="361077"/>
    <lineage>
        <taxon>Eukaryota</taxon>
        <taxon>Amoebozoa</taxon>
        <taxon>Evosea</taxon>
        <taxon>Eumycetozoa</taxon>
        <taxon>Dictyostelia</taxon>
        <taxon>Dictyosteliales</taxon>
        <taxon>Raperosteliaceae</taxon>
        <taxon>Tieghemostelium</taxon>
    </lineage>
</organism>
<keyword evidence="5" id="KW-1185">Reference proteome</keyword>
<evidence type="ECO:0000313" key="4">
    <source>
        <dbReference type="EMBL" id="KYQ99871.1"/>
    </source>
</evidence>
<comment type="caution">
    <text evidence="4">The sequence shown here is derived from an EMBL/GenBank/DDBJ whole genome shotgun (WGS) entry which is preliminary data.</text>
</comment>
<dbReference type="EMBL" id="LODT01000020">
    <property type="protein sequence ID" value="KYQ99871.1"/>
    <property type="molecule type" value="Genomic_DNA"/>
</dbReference>
<accession>A0A152A0U1</accession>
<feature type="compositionally biased region" description="Polar residues" evidence="1">
    <location>
        <begin position="54"/>
        <end position="71"/>
    </location>
</feature>
<evidence type="ECO:0008006" key="6">
    <source>
        <dbReference type="Google" id="ProtNLM"/>
    </source>
</evidence>
<feature type="region of interest" description="Disordered" evidence="1">
    <location>
        <begin position="38"/>
        <end position="144"/>
    </location>
</feature>
<reference evidence="4 5" key="1">
    <citation type="submission" date="2015-12" db="EMBL/GenBank/DDBJ databases">
        <title>Dictyostelia acquired genes for synthesis and detection of signals that induce cell-type specialization by lateral gene transfer from prokaryotes.</title>
        <authorList>
            <person name="Gloeckner G."/>
            <person name="Schaap P."/>
        </authorList>
    </citation>
    <scope>NUCLEOTIDE SEQUENCE [LARGE SCALE GENOMIC DNA]</scope>
    <source>
        <strain evidence="4 5">TK</strain>
    </source>
</reference>
<dbReference type="InParanoid" id="A0A152A0U1"/>
<keyword evidence="2" id="KW-1133">Transmembrane helix</keyword>
<sequence length="637" mass="67587">MNKKIILIFVLVFILFVQSNGKSFINLNENLLESSISNSTEPITSSSSSDGSNHTPIPTNSSSDGSNQTPIPSNASSDVPSNASSDVPSNASSDVPSNSSSDVPSNSSSDVPSNASSDVPSNSSSDGSNHTPIPSNSSEGSNNSNEPVTCVIYISAANATTNSSGENCGSDMTTNPCYSYDEALKSCTNQNLTSSMTFNFGIGTFYLSNQTSNFYNQAITFNGDDSGKTYIDLSLVGNNAPFIIIEPETSVTLDSTTFTINYINFINLNWANSVDINNSMMKVDTKQSSVDIQVSHSSFYQMYFGSGAGNVAGSVFNLQSSQIAININVVNTSFVQLKGAVGLALFGQGVSSTFTSCTFNNNNAKYSLIQTDYSFNQIIDCSITNNVALSFIFSLNQLLTSKPQLIQNSVFTNNRMYGTGSLVYFGNSQIIIDTTQFYNNPMPSVWIANSPANQPSTIQNSQFKDNDADYIVLAASGSNVKLTSNDFTGNEANTGLIAASDSVLSLTLLTFDSNQATILSTNGTANVSVDGIVMNNSGDFKFIDCTSSTITISGENDIEDSEISCQQDCSITSTSLSCTSSDSSSDKSKTNNNKGLSKGLLAFIIIIGIVAGIGLIALGYGLTKHFIKKRDGYQPIQ</sequence>
<feature type="transmembrane region" description="Helical" evidence="2">
    <location>
        <begin position="600"/>
        <end position="622"/>
    </location>
</feature>
<feature type="compositionally biased region" description="Low complexity" evidence="1">
    <location>
        <begin position="135"/>
        <end position="144"/>
    </location>
</feature>
<evidence type="ECO:0000313" key="5">
    <source>
        <dbReference type="Proteomes" id="UP000076078"/>
    </source>
</evidence>
<dbReference type="OMA" id="PSVWIAN"/>
<dbReference type="PANTHER" id="PTHR31318:SF2">
    <property type="entry name" value="PECTIN LYASE-LIKE FAMILY PROTEIN-RELATED"/>
    <property type="match status" value="1"/>
</dbReference>